<reference evidence="4" key="1">
    <citation type="submission" date="2016-11" db="UniProtKB">
        <authorList>
            <consortium name="WormBaseParasite"/>
        </authorList>
    </citation>
    <scope>IDENTIFICATION</scope>
</reference>
<feature type="compositionally biased region" description="Polar residues" evidence="2">
    <location>
        <begin position="854"/>
        <end position="877"/>
    </location>
</feature>
<feature type="compositionally biased region" description="Pro residues" evidence="2">
    <location>
        <begin position="840"/>
        <end position="850"/>
    </location>
</feature>
<feature type="coiled-coil region" evidence="1">
    <location>
        <begin position="5"/>
        <end position="77"/>
    </location>
</feature>
<evidence type="ECO:0000313" key="4">
    <source>
        <dbReference type="WBParaSite" id="MhA1_Contig726.frz3.fgene1"/>
    </source>
</evidence>
<feature type="coiled-coil region" evidence="1">
    <location>
        <begin position="622"/>
        <end position="677"/>
    </location>
</feature>
<sequence length="1503" mass="172000">MHETNQVMEEQLEQYQKKISSHLEVETKLIEAQGNVKSLQLDMTKTRERIEELLLENGRLERELHVNRQKCSELERQICSLTEFDSPRIELDNGSNTSLFNESSLLAQLEAHNQSQILELQLDNKKLKAQLESKERNSKSANPAELFEIRKELAEKEKILTEKEEFIKNLFIKLELANKKAEENSERFRKEQQNVEQLERQLVEFKRTSVPLKIHQTLMEQLERVEQKKQELERNLIMEKEQYELIKDEKLEIENQLQKMCTQQRDIRAELDSLKEKHQTEIIQWEKQKKSFEAEKSALKIRLELLEAKEQALTVAEQNAENLTRKLGDLQKDLTEAEAKREFSVEELVKEKQQLNAEIRKGQRFREELATERGRLRDLLARLRSGKNFKQNVCLMAINSSDNCCLEPDCLDDDMQLISVIDDLLMKALSSARREADSLRIQQQKQIRELDDLKRDIQSLRRTGHELNASDDKLLMENRNIKEQVILLQERLQKAHADECTRAAELLAAKREIEELQQKSFITSRQTAELASLQIAIKNKDKQEEQHKQELAAVRLQAETALKANTESLKRLESLELIHSALASDHDRLQNLHQMLSSDYDRVITLQKKLKGEKSLNEQTLKADFLRERSNLELELEQERTERQREVRKMSELEIELDRVNRELKELKRDQNSIAHRSDNCLDELRRLRISECAQKSTICNLNVIIQQLNNALTEKDLELANLRRQVEFYLTGIMLRQYTGDENRTLIRQIELLLVQNQQLHNRSDAFYNEQKELQEKLQHLRRHKEKLEEKIMEQYKAMDSRRVGKDGNSASDKSEESSIYSTENELLNAGGHRTPTVGSPPPPPPCPGPTTISEHSNGIVNGNGTAYSFNHSQIASNGHQNKQNHHQQQQQLPHHHSHYQSPANSPLLARKHSFITTQSTKAQDFLLEQSTVGVPPVPPHKHSTNNHSPLRCPKPPPLILHNRQQSSDSNNLFTSKETSIKTPTQNSMVQRFFQRSSLLRRSTPVQQRRSILTPRPSLTINEEGNDESFLRPSSVAIRLPSTSVPISTSNPPNKEGNAEIFSASSPANPSSNSSSTSSTPSALPRLLHCQNFPHSRAASTATACSSSLYSSISSNFYNQQQNIDRPRIIEQSLHLANANNGSNFNSPIMLMRARNGRIGGSLRYPPSSTPPMARSFPAPPWRNSSVNGRKQEEFVKPANQCDSTKLPACCKVMQADVLPEEEDRVINRITKHGNLPNHQNNQIQQPRIISQSSSIATTSLSPKRAPLLSTQINQQQFINRPPPPPYPGQNVSKNSGGQTNNKNLNKNNPNKVTYPPNIHSNDDINNLIPCDTSTPKSVADSPNSSIKKFHYQQPPTQNNNIPSEFSRANNVNGLKKGEKFATYYLAFLIFKSLTIKFSLDLSPSTPQPSRNELRLDTKKPLIVPAQTFNKDSQKITENLNIERPERVPSIYENVSKNGENTEINVKEIKEDKNNKTIEKPSSDVGERRGEKGAIWYELGCV</sequence>
<evidence type="ECO:0000256" key="1">
    <source>
        <dbReference type="SAM" id="Coils"/>
    </source>
</evidence>
<dbReference type="GO" id="GO:0031122">
    <property type="term" value="P:cytoplasmic microtubule organization"/>
    <property type="evidence" value="ECO:0007669"/>
    <property type="project" value="TreeGrafter"/>
</dbReference>
<feature type="region of interest" description="Disordered" evidence="2">
    <location>
        <begin position="933"/>
        <end position="953"/>
    </location>
</feature>
<dbReference type="Proteomes" id="UP000095281">
    <property type="component" value="Unplaced"/>
</dbReference>
<name>A0A1I8BW49_MELHA</name>
<organism evidence="3 4">
    <name type="scientific">Meloidogyne hapla</name>
    <name type="common">Root-knot nematode worm</name>
    <dbReference type="NCBI Taxonomy" id="6305"/>
    <lineage>
        <taxon>Eukaryota</taxon>
        <taxon>Metazoa</taxon>
        <taxon>Ecdysozoa</taxon>
        <taxon>Nematoda</taxon>
        <taxon>Chromadorea</taxon>
        <taxon>Rhabditida</taxon>
        <taxon>Tylenchina</taxon>
        <taxon>Tylenchomorpha</taxon>
        <taxon>Tylenchoidea</taxon>
        <taxon>Meloidogynidae</taxon>
        <taxon>Meloidogyninae</taxon>
        <taxon>Meloidogyne</taxon>
    </lineage>
</organism>
<keyword evidence="1" id="KW-0175">Coiled coil</keyword>
<dbReference type="GO" id="GO:0005737">
    <property type="term" value="C:cytoplasm"/>
    <property type="evidence" value="ECO:0007669"/>
    <property type="project" value="TreeGrafter"/>
</dbReference>
<feature type="coiled-coil region" evidence="1">
    <location>
        <begin position="758"/>
        <end position="799"/>
    </location>
</feature>
<feature type="compositionally biased region" description="Polar residues" evidence="2">
    <location>
        <begin position="1043"/>
        <end position="1054"/>
    </location>
</feature>
<dbReference type="PANTHER" id="PTHR18947:SF28">
    <property type="entry name" value="GIRDIN, ISOFORM A"/>
    <property type="match status" value="1"/>
</dbReference>
<feature type="region of interest" description="Disordered" evidence="2">
    <location>
        <begin position="1278"/>
        <end position="1316"/>
    </location>
</feature>
<dbReference type="GO" id="GO:0030705">
    <property type="term" value="P:cytoskeleton-dependent intracellular transport"/>
    <property type="evidence" value="ECO:0007669"/>
    <property type="project" value="TreeGrafter"/>
</dbReference>
<feature type="compositionally biased region" description="Low complexity" evidence="2">
    <location>
        <begin position="1302"/>
        <end position="1313"/>
    </location>
</feature>
<accession>A0A1I8BW49</accession>
<feature type="coiled-coil region" evidence="1">
    <location>
        <begin position="171"/>
        <end position="365"/>
    </location>
</feature>
<feature type="compositionally biased region" description="Low complexity" evidence="2">
    <location>
        <begin position="878"/>
        <end position="894"/>
    </location>
</feature>
<feature type="region of interest" description="Disordered" evidence="2">
    <location>
        <begin position="800"/>
        <end position="906"/>
    </location>
</feature>
<dbReference type="GO" id="GO:0008017">
    <property type="term" value="F:microtubule binding"/>
    <property type="evidence" value="ECO:0007669"/>
    <property type="project" value="TreeGrafter"/>
</dbReference>
<dbReference type="OMA" id="RINDESC"/>
<dbReference type="PANTHER" id="PTHR18947">
    <property type="entry name" value="HOOK PROTEINS"/>
    <property type="match status" value="1"/>
</dbReference>
<keyword evidence="3" id="KW-1185">Reference proteome</keyword>
<dbReference type="GO" id="GO:0005813">
    <property type="term" value="C:centrosome"/>
    <property type="evidence" value="ECO:0007669"/>
    <property type="project" value="TreeGrafter"/>
</dbReference>
<evidence type="ECO:0000256" key="2">
    <source>
        <dbReference type="SAM" id="MobiDB-lite"/>
    </source>
</evidence>
<dbReference type="WBParaSite" id="MhA1_Contig726.frz3.fgene1">
    <property type="protein sequence ID" value="MhA1_Contig726.frz3.fgene1"/>
    <property type="gene ID" value="MhA1_Contig726.frz3.fgene1"/>
</dbReference>
<feature type="coiled-coil region" evidence="1">
    <location>
        <begin position="530"/>
        <end position="557"/>
    </location>
</feature>
<feature type="region of interest" description="Disordered" evidence="2">
    <location>
        <begin position="1043"/>
        <end position="1084"/>
    </location>
</feature>
<protein>
    <submittedName>
        <fullName evidence="4">GRIP domain-containing protein</fullName>
    </submittedName>
</protein>
<evidence type="ECO:0000313" key="3">
    <source>
        <dbReference type="Proteomes" id="UP000095281"/>
    </source>
</evidence>
<feature type="compositionally biased region" description="Low complexity" evidence="2">
    <location>
        <begin position="1064"/>
        <end position="1084"/>
    </location>
</feature>
<feature type="coiled-coil region" evidence="1">
    <location>
        <begin position="429"/>
        <end position="498"/>
    </location>
</feature>
<proteinExistence type="predicted"/>
<feature type="compositionally biased region" description="Polar residues" evidence="2">
    <location>
        <begin position="1291"/>
        <end position="1301"/>
    </location>
</feature>
<dbReference type="GO" id="GO:0051959">
    <property type="term" value="F:dynein light intermediate chain binding"/>
    <property type="evidence" value="ECO:0007669"/>
    <property type="project" value="TreeGrafter"/>
</dbReference>